<dbReference type="PANTHER" id="PTHR12213:SF0">
    <property type="entry name" value="CORRINOID ADENOSYLTRANSFERASE MMAB"/>
    <property type="match status" value="1"/>
</dbReference>
<organism evidence="6 7">
    <name type="scientific">Alteromonas pelagimontana</name>
    <dbReference type="NCBI Taxonomy" id="1858656"/>
    <lineage>
        <taxon>Bacteria</taxon>
        <taxon>Pseudomonadati</taxon>
        <taxon>Pseudomonadota</taxon>
        <taxon>Gammaproteobacteria</taxon>
        <taxon>Alteromonadales</taxon>
        <taxon>Alteromonadaceae</taxon>
        <taxon>Alteromonas/Salinimonas group</taxon>
        <taxon>Alteromonas</taxon>
    </lineage>
</organism>
<evidence type="ECO:0000313" key="6">
    <source>
        <dbReference type="EMBL" id="QJR79510.1"/>
    </source>
</evidence>
<keyword evidence="7" id="KW-1185">Reference proteome</keyword>
<dbReference type="GO" id="GO:0008817">
    <property type="term" value="F:corrinoid adenosyltransferase activity"/>
    <property type="evidence" value="ECO:0007669"/>
    <property type="project" value="UniProtKB-UniRule"/>
</dbReference>
<evidence type="ECO:0000259" key="5">
    <source>
        <dbReference type="Pfam" id="PF01923"/>
    </source>
</evidence>
<dbReference type="EMBL" id="CP052766">
    <property type="protein sequence ID" value="QJR79510.1"/>
    <property type="molecule type" value="Genomic_DNA"/>
</dbReference>
<comment type="catalytic activity">
    <reaction evidence="4">
        <text>2 cob(II)yrinate a,c diamide + reduced [electron-transfer flavoprotein] + 2 ATP = 2 adenosylcob(III)yrinate a,c-diamide + 2 triphosphate + oxidized [electron-transfer flavoprotein] + 3 H(+)</text>
        <dbReference type="Rhea" id="RHEA:11528"/>
        <dbReference type="Rhea" id="RHEA-COMP:10685"/>
        <dbReference type="Rhea" id="RHEA-COMP:10686"/>
        <dbReference type="ChEBI" id="CHEBI:15378"/>
        <dbReference type="ChEBI" id="CHEBI:18036"/>
        <dbReference type="ChEBI" id="CHEBI:30616"/>
        <dbReference type="ChEBI" id="CHEBI:57692"/>
        <dbReference type="ChEBI" id="CHEBI:58307"/>
        <dbReference type="ChEBI" id="CHEBI:58503"/>
        <dbReference type="ChEBI" id="CHEBI:58537"/>
        <dbReference type="EC" id="2.5.1.17"/>
    </reaction>
</comment>
<dbReference type="RefSeq" id="WP_075609159.1">
    <property type="nucleotide sequence ID" value="NZ_CP052766.1"/>
</dbReference>
<evidence type="ECO:0000256" key="2">
    <source>
        <dbReference type="ARBA" id="ARBA00022741"/>
    </source>
</evidence>
<keyword evidence="2 4" id="KW-0547">Nucleotide-binding</keyword>
<dbReference type="GO" id="GO:0005524">
    <property type="term" value="F:ATP binding"/>
    <property type="evidence" value="ECO:0007669"/>
    <property type="project" value="UniProtKB-UniRule"/>
</dbReference>
<comment type="similarity">
    <text evidence="4">Belongs to the Cob(I)alamin adenosyltransferase family.</text>
</comment>
<reference evidence="7" key="1">
    <citation type="submission" date="2014-12" db="EMBL/GenBank/DDBJ databases">
        <title>Complete genome sequence of a multi-drug resistant Klebsiella pneumoniae.</title>
        <authorList>
            <person name="Hua X."/>
            <person name="Chen Q."/>
            <person name="Li X."/>
            <person name="Feng Y."/>
            <person name="Ruan Z."/>
            <person name="Yu Y."/>
        </authorList>
    </citation>
    <scope>NUCLEOTIDE SEQUENCE [LARGE SCALE GENOMIC DNA]</scope>
    <source>
        <strain evidence="7">5.12</strain>
    </source>
</reference>
<dbReference type="SUPFAM" id="SSF89028">
    <property type="entry name" value="Cobalamin adenosyltransferase-like"/>
    <property type="match status" value="1"/>
</dbReference>
<dbReference type="GO" id="GO:0009236">
    <property type="term" value="P:cobalamin biosynthetic process"/>
    <property type="evidence" value="ECO:0007669"/>
    <property type="project" value="UniProtKB-UniRule"/>
</dbReference>
<dbReference type="InterPro" id="IPR016030">
    <property type="entry name" value="CblAdoTrfase-like"/>
</dbReference>
<dbReference type="NCBIfam" id="TIGR00636">
    <property type="entry name" value="PduO_Nterm"/>
    <property type="match status" value="1"/>
</dbReference>
<feature type="domain" description="Cobalamin adenosyltransferase-like" evidence="5">
    <location>
        <begin position="3"/>
        <end position="159"/>
    </location>
</feature>
<dbReference type="AlphaFoldDB" id="A0A6M4MA02"/>
<gene>
    <name evidence="6" type="ORF">CA267_001215</name>
</gene>
<evidence type="ECO:0000256" key="1">
    <source>
        <dbReference type="ARBA" id="ARBA00022679"/>
    </source>
</evidence>
<dbReference type="Gene3D" id="1.20.1200.10">
    <property type="entry name" value="Cobalamin adenosyltransferase-like"/>
    <property type="match status" value="1"/>
</dbReference>
<dbReference type="EC" id="2.5.1.17" evidence="4"/>
<dbReference type="Proteomes" id="UP000219285">
    <property type="component" value="Chromosome"/>
</dbReference>
<dbReference type="PANTHER" id="PTHR12213">
    <property type="entry name" value="CORRINOID ADENOSYLTRANSFERASE"/>
    <property type="match status" value="1"/>
</dbReference>
<name>A0A6M4MA02_9ALTE</name>
<comment type="pathway">
    <text evidence="4">Cofactor biosynthesis; adenosylcobalamin biosynthesis; adenosylcobalamin from cob(II)yrinate a,c-diamide: step 2/7.</text>
</comment>
<sequence>MKVYTRGGDKGNTQIYVDKAVRVTKDDAVLQCYGDIDELNSHVGLLACQVPEHRDRLTAIQKNLFQVGFAISATSTLTIDDITDIEQEIDRLTESLAAQTSFILPGGCIEASQSHICRAVCRRAERTLVKVSHEHDVADSTLAYLNRLSDYFFTLARYLNHPRGEADIKI</sequence>
<protein>
    <recommendedName>
        <fullName evidence="4">Corrinoid adenosyltransferase</fullName>
        <ecNumber evidence="4">2.5.1.17</ecNumber>
    </recommendedName>
    <alternativeName>
        <fullName evidence="4">Cob(II)alamin adenosyltransferase</fullName>
    </alternativeName>
    <alternativeName>
        <fullName evidence="4">Cob(II)yrinic acid a,c-diamide adenosyltransferase</fullName>
    </alternativeName>
    <alternativeName>
        <fullName evidence="4">Cobinamide/cobalamin adenosyltransferase</fullName>
    </alternativeName>
</protein>
<dbReference type="KEGG" id="apel:CA267_001215"/>
<dbReference type="InterPro" id="IPR029499">
    <property type="entry name" value="PduO-typ"/>
</dbReference>
<dbReference type="OrthoDB" id="9778896at2"/>
<dbReference type="InterPro" id="IPR036451">
    <property type="entry name" value="CblAdoTrfase-like_sf"/>
</dbReference>
<reference evidence="6 7" key="2">
    <citation type="submission" date="2020-04" db="EMBL/GenBank/DDBJ databases">
        <title>Complete genome sequence of Alteromonas pelagimontana 5.12T.</title>
        <authorList>
            <person name="Sinha R.K."/>
            <person name="Krishnan K.P."/>
            <person name="Kurian J.P."/>
        </authorList>
    </citation>
    <scope>NUCLEOTIDE SEQUENCE [LARGE SCALE GENOMIC DNA]</scope>
    <source>
        <strain evidence="6 7">5.12</strain>
    </source>
</reference>
<keyword evidence="1 4" id="KW-0808">Transferase</keyword>
<proteinExistence type="inferred from homology"/>
<evidence type="ECO:0000256" key="4">
    <source>
        <dbReference type="RuleBase" id="RU366026"/>
    </source>
</evidence>
<keyword evidence="3 4" id="KW-0067">ATP-binding</keyword>
<comment type="catalytic activity">
    <reaction evidence="4">
        <text>2 cob(II)alamin + reduced [electron-transfer flavoprotein] + 2 ATP = 2 adenosylcob(III)alamin + 2 triphosphate + oxidized [electron-transfer flavoprotein] + 3 H(+)</text>
        <dbReference type="Rhea" id="RHEA:28671"/>
        <dbReference type="Rhea" id="RHEA-COMP:10685"/>
        <dbReference type="Rhea" id="RHEA-COMP:10686"/>
        <dbReference type="ChEBI" id="CHEBI:15378"/>
        <dbReference type="ChEBI" id="CHEBI:16304"/>
        <dbReference type="ChEBI" id="CHEBI:18036"/>
        <dbReference type="ChEBI" id="CHEBI:18408"/>
        <dbReference type="ChEBI" id="CHEBI:30616"/>
        <dbReference type="ChEBI" id="CHEBI:57692"/>
        <dbReference type="ChEBI" id="CHEBI:58307"/>
        <dbReference type="EC" id="2.5.1.17"/>
    </reaction>
</comment>
<dbReference type="Pfam" id="PF01923">
    <property type="entry name" value="Cob_adeno_trans"/>
    <property type="match status" value="1"/>
</dbReference>
<accession>A0A6M4MA02</accession>
<keyword evidence="4" id="KW-0169">Cobalamin biosynthesis</keyword>
<evidence type="ECO:0000256" key="3">
    <source>
        <dbReference type="ARBA" id="ARBA00022840"/>
    </source>
</evidence>
<dbReference type="UniPathway" id="UPA00148">
    <property type="reaction ID" value="UER00233"/>
</dbReference>
<evidence type="ECO:0000313" key="7">
    <source>
        <dbReference type="Proteomes" id="UP000219285"/>
    </source>
</evidence>